<organism evidence="1 2">
    <name type="scientific">Tanacetum coccineum</name>
    <dbReference type="NCBI Taxonomy" id="301880"/>
    <lineage>
        <taxon>Eukaryota</taxon>
        <taxon>Viridiplantae</taxon>
        <taxon>Streptophyta</taxon>
        <taxon>Embryophyta</taxon>
        <taxon>Tracheophyta</taxon>
        <taxon>Spermatophyta</taxon>
        <taxon>Magnoliopsida</taxon>
        <taxon>eudicotyledons</taxon>
        <taxon>Gunneridae</taxon>
        <taxon>Pentapetalae</taxon>
        <taxon>asterids</taxon>
        <taxon>campanulids</taxon>
        <taxon>Asterales</taxon>
        <taxon>Asteraceae</taxon>
        <taxon>Asteroideae</taxon>
        <taxon>Anthemideae</taxon>
        <taxon>Anthemidinae</taxon>
        <taxon>Tanacetum</taxon>
    </lineage>
</organism>
<reference evidence="1" key="1">
    <citation type="journal article" date="2022" name="Int. J. Mol. Sci.">
        <title>Draft Genome of Tanacetum Coccineum: Genomic Comparison of Closely Related Tanacetum-Family Plants.</title>
        <authorList>
            <person name="Yamashiro T."/>
            <person name="Shiraishi A."/>
            <person name="Nakayama K."/>
            <person name="Satake H."/>
        </authorList>
    </citation>
    <scope>NUCLEOTIDE SEQUENCE</scope>
</reference>
<reference evidence="1" key="2">
    <citation type="submission" date="2022-01" db="EMBL/GenBank/DDBJ databases">
        <authorList>
            <person name="Yamashiro T."/>
            <person name="Shiraishi A."/>
            <person name="Satake H."/>
            <person name="Nakayama K."/>
        </authorList>
    </citation>
    <scope>NUCLEOTIDE SEQUENCE</scope>
</reference>
<protein>
    <submittedName>
        <fullName evidence="1">Uncharacterized protein</fullName>
    </submittedName>
</protein>
<dbReference type="EMBL" id="BQNB010012471">
    <property type="protein sequence ID" value="GJT03968.1"/>
    <property type="molecule type" value="Genomic_DNA"/>
</dbReference>
<evidence type="ECO:0000313" key="1">
    <source>
        <dbReference type="EMBL" id="GJT03968.1"/>
    </source>
</evidence>
<name>A0ABQ5ANN2_9ASTR</name>
<evidence type="ECO:0000313" key="2">
    <source>
        <dbReference type="Proteomes" id="UP001151760"/>
    </source>
</evidence>
<dbReference type="Proteomes" id="UP001151760">
    <property type="component" value="Unassembled WGS sequence"/>
</dbReference>
<keyword evidence="2" id="KW-1185">Reference proteome</keyword>
<gene>
    <name evidence="1" type="ORF">Tco_0838430</name>
</gene>
<proteinExistence type="predicted"/>
<comment type="caution">
    <text evidence="1">The sequence shown here is derived from an EMBL/GenBank/DDBJ whole genome shotgun (WGS) entry which is preliminary data.</text>
</comment>
<sequence length="158" mass="17792">MILKLKQPFQELALMCHEWCLLEKKKMRSCGEDGKRIPGSLACIKADEKKLDDIFVLSETSLRRNYGNAPGVSILDDPDGLCGLLRCIKTRFWERTDAASGLSAEVYPGAKLCPRHVSLYVSNLKKCLAEPDVQVPLDRDRIDEKISAICQRTLLRSL</sequence>
<accession>A0ABQ5ANN2</accession>